<evidence type="ECO:0000256" key="3">
    <source>
        <dbReference type="ARBA" id="ARBA00022475"/>
    </source>
</evidence>
<evidence type="ECO:0000256" key="15">
    <source>
        <dbReference type="ARBA" id="ARBA00023157"/>
    </source>
</evidence>
<evidence type="ECO:0000256" key="17">
    <source>
        <dbReference type="ARBA" id="ARBA00023180"/>
    </source>
</evidence>
<feature type="domain" description="Apple" evidence="22">
    <location>
        <begin position="273"/>
        <end position="356"/>
    </location>
</feature>
<evidence type="ECO:0000256" key="19">
    <source>
        <dbReference type="ARBA" id="ARBA00048679"/>
    </source>
</evidence>
<evidence type="ECO:0000256" key="16">
    <source>
        <dbReference type="ARBA" id="ARBA00023170"/>
    </source>
</evidence>
<proteinExistence type="predicted"/>
<evidence type="ECO:0000256" key="1">
    <source>
        <dbReference type="ARBA" id="ARBA00004251"/>
    </source>
</evidence>
<dbReference type="Pfam" id="PF01453">
    <property type="entry name" value="B_lectin"/>
    <property type="match status" value="1"/>
</dbReference>
<sequence>MASRVRNVILCLSCLLLFVEPSSSLLETLVQGQEVKDGDELVSAQGNFKLGFFTLQSNNYYLGIWYNDNRQRQDNLVWVANRDTPIFNNSGSLTIDGSGNLKISHDGGLPIVLYSGQEGSNTSAVLLDTGNFVLRELNNSEELWQSFDYPSHILVPGMKLGVNRKTGHIWSLTSWRGAVVPDLGVFTFGMDSNHTNQLVILWHDNIYWTSGSLERGHFTSSFSVETSFTKSPRLMIDYLGRLSDDRGILVDCNSRFSGSSKMERCMPGQLPECRSPDDVFYSHFTFMYSDGFKFSESENLTLMDCEAKCLNNCSCVAYASTIEDAQTGCEIWTSTPARFNGSSNSNARTIYFLNSAIANKVENRRANRWWNRRWRWLIMAVGAIIISFFEAFSTENKLREDGFGLVYKDQAKDRPTKLDVVSMLQMKLLNYLLQNNLHFLPTKLQKSQRFQKLSQITIP</sequence>
<keyword evidence="11" id="KW-0418">Kinase</keyword>
<evidence type="ECO:0000256" key="10">
    <source>
        <dbReference type="ARBA" id="ARBA00022741"/>
    </source>
</evidence>
<dbReference type="FunFam" id="2.90.10.10:FF:000009">
    <property type="entry name" value="Receptor-like serine/threonine-protein kinase SD1-8"/>
    <property type="match status" value="1"/>
</dbReference>
<dbReference type="GO" id="GO:0005886">
    <property type="term" value="C:plasma membrane"/>
    <property type="evidence" value="ECO:0007669"/>
    <property type="project" value="UniProtKB-SubCell"/>
</dbReference>
<keyword evidence="13" id="KW-1133">Transmembrane helix</keyword>
<dbReference type="InterPro" id="IPR036426">
    <property type="entry name" value="Bulb-type_lectin_dom_sf"/>
</dbReference>
<evidence type="ECO:0000256" key="2">
    <source>
        <dbReference type="ARBA" id="ARBA00012513"/>
    </source>
</evidence>
<evidence type="ECO:0000256" key="4">
    <source>
        <dbReference type="ARBA" id="ARBA00022527"/>
    </source>
</evidence>
<keyword evidence="15" id="KW-1015">Disulfide bond</keyword>
<organism evidence="23 24">
    <name type="scientific">Quercus rubra</name>
    <name type="common">Northern red oak</name>
    <name type="synonym">Quercus borealis</name>
    <dbReference type="NCBI Taxonomy" id="3512"/>
    <lineage>
        <taxon>Eukaryota</taxon>
        <taxon>Viridiplantae</taxon>
        <taxon>Streptophyta</taxon>
        <taxon>Embryophyta</taxon>
        <taxon>Tracheophyta</taxon>
        <taxon>Spermatophyta</taxon>
        <taxon>Magnoliopsida</taxon>
        <taxon>eudicotyledons</taxon>
        <taxon>Gunneridae</taxon>
        <taxon>Pentapetalae</taxon>
        <taxon>rosids</taxon>
        <taxon>fabids</taxon>
        <taxon>Fagales</taxon>
        <taxon>Fagaceae</taxon>
        <taxon>Quercus</taxon>
    </lineage>
</organism>
<comment type="catalytic activity">
    <reaction evidence="19">
        <text>L-seryl-[protein] + ATP = O-phospho-L-seryl-[protein] + ADP + H(+)</text>
        <dbReference type="Rhea" id="RHEA:17989"/>
        <dbReference type="Rhea" id="RHEA-COMP:9863"/>
        <dbReference type="Rhea" id="RHEA-COMP:11604"/>
        <dbReference type="ChEBI" id="CHEBI:15378"/>
        <dbReference type="ChEBI" id="CHEBI:29999"/>
        <dbReference type="ChEBI" id="CHEBI:30616"/>
        <dbReference type="ChEBI" id="CHEBI:83421"/>
        <dbReference type="ChEBI" id="CHEBI:456216"/>
        <dbReference type="EC" id="2.7.11.1"/>
    </reaction>
</comment>
<dbReference type="InterPro" id="IPR003609">
    <property type="entry name" value="Pan_app"/>
</dbReference>
<dbReference type="SUPFAM" id="SSF51110">
    <property type="entry name" value="alpha-D-mannose-specific plant lectins"/>
    <property type="match status" value="1"/>
</dbReference>
<feature type="chain" id="PRO_5043016061" description="non-specific serine/threonine protein kinase" evidence="20">
    <location>
        <begin position="25"/>
        <end position="459"/>
    </location>
</feature>
<keyword evidence="7" id="KW-0812">Transmembrane</keyword>
<dbReference type="PANTHER" id="PTHR32444">
    <property type="entry name" value="BULB-TYPE LECTIN DOMAIN-CONTAINING PROTEIN"/>
    <property type="match status" value="1"/>
</dbReference>
<evidence type="ECO:0000259" key="21">
    <source>
        <dbReference type="PROSITE" id="PS50927"/>
    </source>
</evidence>
<reference evidence="23 24" key="1">
    <citation type="journal article" date="2023" name="G3 (Bethesda)">
        <title>A haplotype-resolved chromosome-scale genome for Quercus rubra L. provides insights into the genetics of adaptive traits for red oak species.</title>
        <authorList>
            <person name="Kapoor B."/>
            <person name="Jenkins J."/>
            <person name="Schmutz J."/>
            <person name="Zhebentyayeva T."/>
            <person name="Kuelheim C."/>
            <person name="Coggeshall M."/>
            <person name="Heim C."/>
            <person name="Lasky J.R."/>
            <person name="Leites L."/>
            <person name="Islam-Faridi N."/>
            <person name="Romero-Severson J."/>
            <person name="DeLeo V.L."/>
            <person name="Lucas S.M."/>
            <person name="Lazic D."/>
            <person name="Gailing O."/>
            <person name="Carlson J."/>
            <person name="Staton M."/>
        </authorList>
    </citation>
    <scope>NUCLEOTIDE SEQUENCE [LARGE SCALE GENOMIC DNA]</scope>
    <source>
        <strain evidence="23">Pseudo-F2</strain>
    </source>
</reference>
<name>A0AAN7FI05_QUERU</name>
<keyword evidence="17" id="KW-0325">Glycoprotein</keyword>
<comment type="subcellular location">
    <subcellularLocation>
        <location evidence="1">Cell membrane</location>
        <topology evidence="1">Single-pass type I membrane protein</topology>
    </subcellularLocation>
</comment>
<dbReference type="PROSITE" id="PS50948">
    <property type="entry name" value="PAN"/>
    <property type="match status" value="1"/>
</dbReference>
<evidence type="ECO:0000256" key="9">
    <source>
        <dbReference type="ARBA" id="ARBA00022734"/>
    </source>
</evidence>
<evidence type="ECO:0000256" key="20">
    <source>
        <dbReference type="SAM" id="SignalP"/>
    </source>
</evidence>
<keyword evidence="4" id="KW-0723">Serine/threonine-protein kinase</keyword>
<dbReference type="GO" id="GO:0005524">
    <property type="term" value="F:ATP binding"/>
    <property type="evidence" value="ECO:0007669"/>
    <property type="project" value="UniProtKB-KW"/>
</dbReference>
<keyword evidence="6" id="KW-0808">Transferase</keyword>
<dbReference type="SMART" id="SM00473">
    <property type="entry name" value="PAN_AP"/>
    <property type="match status" value="1"/>
</dbReference>
<evidence type="ECO:0000313" key="23">
    <source>
        <dbReference type="EMBL" id="KAK4590630.1"/>
    </source>
</evidence>
<dbReference type="PROSITE" id="PS50927">
    <property type="entry name" value="BULB_LECTIN"/>
    <property type="match status" value="1"/>
</dbReference>
<comment type="catalytic activity">
    <reaction evidence="18">
        <text>L-threonyl-[protein] + ATP = O-phospho-L-threonyl-[protein] + ADP + H(+)</text>
        <dbReference type="Rhea" id="RHEA:46608"/>
        <dbReference type="Rhea" id="RHEA-COMP:11060"/>
        <dbReference type="Rhea" id="RHEA-COMP:11605"/>
        <dbReference type="ChEBI" id="CHEBI:15378"/>
        <dbReference type="ChEBI" id="CHEBI:30013"/>
        <dbReference type="ChEBI" id="CHEBI:30616"/>
        <dbReference type="ChEBI" id="CHEBI:61977"/>
        <dbReference type="ChEBI" id="CHEBI:456216"/>
        <dbReference type="EC" id="2.7.11.1"/>
    </reaction>
</comment>
<dbReference type="InterPro" id="IPR001480">
    <property type="entry name" value="Bulb-type_lectin_dom"/>
</dbReference>
<gene>
    <name evidence="23" type="ORF">RGQ29_020976</name>
</gene>
<keyword evidence="14" id="KW-0472">Membrane</keyword>
<dbReference type="PANTHER" id="PTHR32444:SF226">
    <property type="entry name" value="BULB-TYPE LECTIN DOMAIN-CONTAINING PROTEIN"/>
    <property type="match status" value="1"/>
</dbReference>
<dbReference type="AlphaFoldDB" id="A0AAN7FI05"/>
<evidence type="ECO:0000256" key="11">
    <source>
        <dbReference type="ARBA" id="ARBA00022777"/>
    </source>
</evidence>
<dbReference type="Pfam" id="PF08276">
    <property type="entry name" value="PAN_2"/>
    <property type="match status" value="1"/>
</dbReference>
<feature type="signal peptide" evidence="20">
    <location>
        <begin position="1"/>
        <end position="24"/>
    </location>
</feature>
<evidence type="ECO:0000256" key="12">
    <source>
        <dbReference type="ARBA" id="ARBA00022840"/>
    </source>
</evidence>
<feature type="domain" description="Bulb-type lectin" evidence="21">
    <location>
        <begin position="26"/>
        <end position="147"/>
    </location>
</feature>
<dbReference type="CDD" id="cd00028">
    <property type="entry name" value="B_lectin"/>
    <property type="match status" value="1"/>
</dbReference>
<keyword evidence="5" id="KW-0597">Phosphoprotein</keyword>
<evidence type="ECO:0000259" key="22">
    <source>
        <dbReference type="PROSITE" id="PS50948"/>
    </source>
</evidence>
<evidence type="ECO:0000256" key="5">
    <source>
        <dbReference type="ARBA" id="ARBA00022553"/>
    </source>
</evidence>
<dbReference type="GO" id="GO:0004674">
    <property type="term" value="F:protein serine/threonine kinase activity"/>
    <property type="evidence" value="ECO:0007669"/>
    <property type="project" value="UniProtKB-KW"/>
</dbReference>
<dbReference type="Proteomes" id="UP001324115">
    <property type="component" value="Unassembled WGS sequence"/>
</dbReference>
<keyword evidence="9" id="KW-0430">Lectin</keyword>
<evidence type="ECO:0000256" key="18">
    <source>
        <dbReference type="ARBA" id="ARBA00047899"/>
    </source>
</evidence>
<keyword evidence="16" id="KW-0675">Receptor</keyword>
<dbReference type="SMART" id="SM00108">
    <property type="entry name" value="B_lectin"/>
    <property type="match status" value="1"/>
</dbReference>
<dbReference type="Gene3D" id="2.90.10.10">
    <property type="entry name" value="Bulb-type lectin domain"/>
    <property type="match status" value="1"/>
</dbReference>
<evidence type="ECO:0000256" key="6">
    <source>
        <dbReference type="ARBA" id="ARBA00022679"/>
    </source>
</evidence>
<comment type="caution">
    <text evidence="23">The sequence shown here is derived from an EMBL/GenBank/DDBJ whole genome shotgun (WGS) entry which is preliminary data.</text>
</comment>
<keyword evidence="12" id="KW-0067">ATP-binding</keyword>
<accession>A0AAN7FI05</accession>
<keyword evidence="24" id="KW-1185">Reference proteome</keyword>
<keyword evidence="8 20" id="KW-0732">Signal</keyword>
<keyword evidence="3" id="KW-1003">Cell membrane</keyword>
<evidence type="ECO:0000256" key="13">
    <source>
        <dbReference type="ARBA" id="ARBA00022989"/>
    </source>
</evidence>
<dbReference type="EMBL" id="JAXUIC010000005">
    <property type="protein sequence ID" value="KAK4590630.1"/>
    <property type="molecule type" value="Genomic_DNA"/>
</dbReference>
<evidence type="ECO:0000313" key="24">
    <source>
        <dbReference type="Proteomes" id="UP001324115"/>
    </source>
</evidence>
<keyword evidence="10" id="KW-0547">Nucleotide-binding</keyword>
<dbReference type="GO" id="GO:0030246">
    <property type="term" value="F:carbohydrate binding"/>
    <property type="evidence" value="ECO:0007669"/>
    <property type="project" value="UniProtKB-KW"/>
</dbReference>
<evidence type="ECO:0000256" key="8">
    <source>
        <dbReference type="ARBA" id="ARBA00022729"/>
    </source>
</evidence>
<evidence type="ECO:0000256" key="14">
    <source>
        <dbReference type="ARBA" id="ARBA00023136"/>
    </source>
</evidence>
<evidence type="ECO:0000256" key="7">
    <source>
        <dbReference type="ARBA" id="ARBA00022692"/>
    </source>
</evidence>
<dbReference type="EC" id="2.7.11.1" evidence="2"/>
<protein>
    <recommendedName>
        <fullName evidence="2">non-specific serine/threonine protein kinase</fullName>
        <ecNumber evidence="2">2.7.11.1</ecNumber>
    </recommendedName>
</protein>